<evidence type="ECO:0000256" key="1">
    <source>
        <dbReference type="SAM" id="Phobius"/>
    </source>
</evidence>
<dbReference type="EMBL" id="BAAABW010000001">
    <property type="protein sequence ID" value="GAA0328195.1"/>
    <property type="molecule type" value="Genomic_DNA"/>
</dbReference>
<evidence type="ECO:0000313" key="3">
    <source>
        <dbReference type="Proteomes" id="UP001500063"/>
    </source>
</evidence>
<sequence length="281" mass="30296">MSRTAGVRFPLGEGLLFRTGLKWFKSLENVAMLIFPSLRNPLSTLSAGLLGLGLAVVAAYLLGVTVPGKRADAWAFATAAACLPDEPSTECRKSVPATVEKAETVSEGRTRHHWLTLAERGGGSYRVDMSRSSSVFGAVSPGDRVTMTSWRGKVRYVDFRNMRQDAADRPKEAYRLPLGIGLALLPLSGMLLWFAHGLFRRTSGAPAFSLWRISVAVASGICLALIAFFAPLATDTVSTALLLSAVAAFPVALGGLWLIKRQRRRPTGRRRRTGRPSPSGA</sequence>
<keyword evidence="1" id="KW-1133">Transmembrane helix</keyword>
<keyword evidence="1" id="KW-0472">Membrane</keyword>
<feature type="transmembrane region" description="Helical" evidence="1">
    <location>
        <begin position="42"/>
        <end position="62"/>
    </location>
</feature>
<evidence type="ECO:0008006" key="4">
    <source>
        <dbReference type="Google" id="ProtNLM"/>
    </source>
</evidence>
<accession>A0ABN0W7S4</accession>
<feature type="transmembrane region" description="Helical" evidence="1">
    <location>
        <begin position="211"/>
        <end position="233"/>
    </location>
</feature>
<keyword evidence="3" id="KW-1185">Reference proteome</keyword>
<feature type="transmembrane region" description="Helical" evidence="1">
    <location>
        <begin position="239"/>
        <end position="259"/>
    </location>
</feature>
<gene>
    <name evidence="2" type="ORF">GCM10010319_00220</name>
</gene>
<dbReference type="Proteomes" id="UP001500063">
    <property type="component" value="Unassembled WGS sequence"/>
</dbReference>
<reference evidence="2 3" key="1">
    <citation type="journal article" date="2019" name="Int. J. Syst. Evol. Microbiol.">
        <title>The Global Catalogue of Microorganisms (GCM) 10K type strain sequencing project: providing services to taxonomists for standard genome sequencing and annotation.</title>
        <authorList>
            <consortium name="The Broad Institute Genomics Platform"/>
            <consortium name="The Broad Institute Genome Sequencing Center for Infectious Disease"/>
            <person name="Wu L."/>
            <person name="Ma J."/>
        </authorList>
    </citation>
    <scope>NUCLEOTIDE SEQUENCE [LARGE SCALE GENOMIC DNA]</scope>
    <source>
        <strain evidence="2 3">JCM 4565</strain>
    </source>
</reference>
<feature type="transmembrane region" description="Helical" evidence="1">
    <location>
        <begin position="178"/>
        <end position="199"/>
    </location>
</feature>
<keyword evidence="1" id="KW-0812">Transmembrane</keyword>
<protein>
    <recommendedName>
        <fullName evidence="4">Integral membrane protein</fullName>
    </recommendedName>
</protein>
<comment type="caution">
    <text evidence="2">The sequence shown here is derived from an EMBL/GenBank/DDBJ whole genome shotgun (WGS) entry which is preliminary data.</text>
</comment>
<evidence type="ECO:0000313" key="2">
    <source>
        <dbReference type="EMBL" id="GAA0328195.1"/>
    </source>
</evidence>
<name>A0ABN0W7S4_9ACTN</name>
<organism evidence="2 3">
    <name type="scientific">Streptomyces blastmyceticus</name>
    <dbReference type="NCBI Taxonomy" id="68180"/>
    <lineage>
        <taxon>Bacteria</taxon>
        <taxon>Bacillati</taxon>
        <taxon>Actinomycetota</taxon>
        <taxon>Actinomycetes</taxon>
        <taxon>Kitasatosporales</taxon>
        <taxon>Streptomycetaceae</taxon>
        <taxon>Streptomyces</taxon>
    </lineage>
</organism>
<proteinExistence type="predicted"/>